<protein>
    <recommendedName>
        <fullName evidence="1">RNA-directed DNA polymerase</fullName>
        <ecNumber evidence="1">2.7.7.49</ecNumber>
    </recommendedName>
</protein>
<dbReference type="InterPro" id="IPR012337">
    <property type="entry name" value="RNaseH-like_sf"/>
</dbReference>
<dbReference type="InterPro" id="IPR043128">
    <property type="entry name" value="Rev_trsase/Diguanyl_cyclase"/>
</dbReference>
<keyword evidence="7" id="KW-0695">RNA-directed DNA polymerase</keyword>
<dbReference type="InterPro" id="IPR041373">
    <property type="entry name" value="RT_RNaseH"/>
</dbReference>
<dbReference type="PROSITE" id="PS50878">
    <property type="entry name" value="RT_POL"/>
    <property type="match status" value="1"/>
</dbReference>
<feature type="domain" description="Integrase catalytic" evidence="10">
    <location>
        <begin position="551"/>
        <end position="703"/>
    </location>
</feature>
<evidence type="ECO:0000256" key="6">
    <source>
        <dbReference type="ARBA" id="ARBA00022801"/>
    </source>
</evidence>
<evidence type="ECO:0000256" key="5">
    <source>
        <dbReference type="ARBA" id="ARBA00022759"/>
    </source>
</evidence>
<evidence type="ECO:0000256" key="3">
    <source>
        <dbReference type="ARBA" id="ARBA00022695"/>
    </source>
</evidence>
<dbReference type="InterPro" id="IPR036397">
    <property type="entry name" value="RNaseH_sf"/>
</dbReference>
<dbReference type="Pfam" id="PF00078">
    <property type="entry name" value="RVT_1"/>
    <property type="match status" value="1"/>
</dbReference>
<accession>A0ABQ7QJ43</accession>
<dbReference type="InterPro" id="IPR041588">
    <property type="entry name" value="Integrase_H2C2"/>
</dbReference>
<dbReference type="EMBL" id="JAHIBW010000014">
    <property type="protein sequence ID" value="KAG7305075.1"/>
    <property type="molecule type" value="Genomic_DNA"/>
</dbReference>
<feature type="domain" description="Reverse transcriptase" evidence="9">
    <location>
        <begin position="1"/>
        <end position="180"/>
    </location>
</feature>
<evidence type="ECO:0000259" key="10">
    <source>
        <dbReference type="PROSITE" id="PS50994"/>
    </source>
</evidence>
<dbReference type="PANTHER" id="PTHR37984">
    <property type="entry name" value="PROTEIN CBG26694"/>
    <property type="match status" value="1"/>
</dbReference>
<dbReference type="CDD" id="cd01647">
    <property type="entry name" value="RT_LTR"/>
    <property type="match status" value="1"/>
</dbReference>
<dbReference type="PANTHER" id="PTHR37984:SF5">
    <property type="entry name" value="PROTEIN NYNRIN-LIKE"/>
    <property type="match status" value="1"/>
</dbReference>
<dbReference type="InterPro" id="IPR001584">
    <property type="entry name" value="Integrase_cat-core"/>
</dbReference>
<dbReference type="CDD" id="cd09274">
    <property type="entry name" value="RNase_HI_RT_Ty3"/>
    <property type="match status" value="1"/>
</dbReference>
<evidence type="ECO:0000256" key="8">
    <source>
        <dbReference type="SAM" id="MobiDB-lite"/>
    </source>
</evidence>
<feature type="region of interest" description="Disordered" evidence="8">
    <location>
        <begin position="784"/>
        <end position="892"/>
    </location>
</feature>
<keyword evidence="2" id="KW-0808">Transferase</keyword>
<dbReference type="SUPFAM" id="SSF53098">
    <property type="entry name" value="Ribonuclease H-like"/>
    <property type="match status" value="1"/>
</dbReference>
<dbReference type="Gene3D" id="3.30.420.10">
    <property type="entry name" value="Ribonuclease H-like superfamily/Ribonuclease H"/>
    <property type="match status" value="1"/>
</dbReference>
<evidence type="ECO:0000256" key="2">
    <source>
        <dbReference type="ARBA" id="ARBA00022679"/>
    </source>
</evidence>
<dbReference type="PROSITE" id="PS50994">
    <property type="entry name" value="INTEGRASE"/>
    <property type="match status" value="1"/>
</dbReference>
<gene>
    <name evidence="11" type="ORF">JYU34_010535</name>
</gene>
<dbReference type="InterPro" id="IPR043502">
    <property type="entry name" value="DNA/RNA_pol_sf"/>
</dbReference>
<keyword evidence="12" id="KW-1185">Reference proteome</keyword>
<keyword evidence="5" id="KW-0255">Endonuclease</keyword>
<evidence type="ECO:0000256" key="4">
    <source>
        <dbReference type="ARBA" id="ARBA00022722"/>
    </source>
</evidence>
<comment type="caution">
    <text evidence="11">The sequence shown here is derived from an EMBL/GenBank/DDBJ whole genome shotgun (WGS) entry which is preliminary data.</text>
</comment>
<keyword evidence="3" id="KW-0548">Nucleotidyltransferase</keyword>
<reference evidence="11 12" key="1">
    <citation type="submission" date="2021-06" db="EMBL/GenBank/DDBJ databases">
        <title>A haploid diamondback moth (Plutella xylostella L.) genome assembly resolves 31 chromosomes and identifies a diamide resistance mutation.</title>
        <authorList>
            <person name="Ward C.M."/>
            <person name="Perry K.D."/>
            <person name="Baker G."/>
            <person name="Powis K."/>
            <person name="Heckel D.G."/>
            <person name="Baxter S.W."/>
        </authorList>
    </citation>
    <scope>NUCLEOTIDE SEQUENCE [LARGE SCALE GENOMIC DNA]</scope>
    <source>
        <strain evidence="11 12">LV</strain>
        <tissue evidence="11">Single pupa</tissue>
    </source>
</reference>
<evidence type="ECO:0000313" key="12">
    <source>
        <dbReference type="Proteomes" id="UP000823941"/>
    </source>
</evidence>
<dbReference type="EC" id="2.7.7.49" evidence="1"/>
<dbReference type="Gene3D" id="3.10.10.10">
    <property type="entry name" value="HIV Type 1 Reverse Transcriptase, subunit A, domain 1"/>
    <property type="match status" value="1"/>
</dbReference>
<dbReference type="Pfam" id="PF17921">
    <property type="entry name" value="Integrase_H2C2"/>
    <property type="match status" value="1"/>
</dbReference>
<feature type="compositionally biased region" description="Polar residues" evidence="8">
    <location>
        <begin position="805"/>
        <end position="814"/>
    </location>
</feature>
<dbReference type="Proteomes" id="UP000823941">
    <property type="component" value="Chromosome 14"/>
</dbReference>
<evidence type="ECO:0000256" key="7">
    <source>
        <dbReference type="ARBA" id="ARBA00022918"/>
    </source>
</evidence>
<evidence type="ECO:0000259" key="9">
    <source>
        <dbReference type="PROSITE" id="PS50878"/>
    </source>
</evidence>
<evidence type="ECO:0000256" key="1">
    <source>
        <dbReference type="ARBA" id="ARBA00012493"/>
    </source>
</evidence>
<keyword evidence="4" id="KW-0540">Nuclease</keyword>
<organism evidence="11 12">
    <name type="scientific">Plutella xylostella</name>
    <name type="common">Diamondback moth</name>
    <name type="synonym">Plutella maculipennis</name>
    <dbReference type="NCBI Taxonomy" id="51655"/>
    <lineage>
        <taxon>Eukaryota</taxon>
        <taxon>Metazoa</taxon>
        <taxon>Ecdysozoa</taxon>
        <taxon>Arthropoda</taxon>
        <taxon>Hexapoda</taxon>
        <taxon>Insecta</taxon>
        <taxon>Pterygota</taxon>
        <taxon>Neoptera</taxon>
        <taxon>Endopterygota</taxon>
        <taxon>Lepidoptera</taxon>
        <taxon>Glossata</taxon>
        <taxon>Ditrysia</taxon>
        <taxon>Yponomeutoidea</taxon>
        <taxon>Plutellidae</taxon>
        <taxon>Plutella</taxon>
    </lineage>
</organism>
<proteinExistence type="predicted"/>
<dbReference type="Gene3D" id="3.30.70.270">
    <property type="match status" value="2"/>
</dbReference>
<sequence length="892" mass="99720">MLDAGVIEPTDCSDWASPLVPVTKADGGLRICADYKATLNPVLLVDRYPLPRIDEVLVGLNGAQYFSKIDLSQAYNQVELDDTKKYTVINTHRGLFTYNRLVYGLASSSGIFQRIMSTLLSGIPNVEVFLDDVIIGGRTEAEHLEALEAVFQRLQSKGLKLKKSKCIFLTDEVSYLGYIVSKDGIKTDPAKVSAITKIPRPENVSELRSFLGLVNFYAKFVRNISATLVPLYDLLKKGREWRWGSECERAFKEVKNLLVSSSVLAHYDPSAELIVTCDASAKGVGAVLSQRGAGGVERPLAYASRTLTDAEKNYSQIHREALAIIFSMKKFHQYIYGRHFILRTDHKPLVSIFGSNASIPVMAASRMQRWAIILSAYDYDIEYVRTDVNGADGLSRLPVSSSENSKNCILPEQTYLHFAQEALLLEYNEIKCQTAKDQILGRVLNYVRNGWPDSCDIVGMQPYFNRRNELYEELGCVMWGHRLVVPEKCREKVLNMIHEPHMGVVKSKAIARSYVWWAGVDEAVERVCRACAVCAAQADAPPRVPHSPWPWPARPWTRLHLDFMGPIFGKTYLIVVDSTSKWIEVFPVPSTAANWTIDKLVELWGRWGIPKQLVSDNGPPYSSSEFAKFTRSYGIDHIFAAPYHPSSNGAAENAVRTIKRVVKKAMYEKQSIDRALHTFLLYYRNTEHATTGQSPSMLLQGRRLRTRLDALRADVGGRVSRLQRRQLGGAASGAANREIHAGEDVWYRQYLRGEKWEPGKVINKLGPKNMEVRGIDGSQVHRHVDQLRRRSRNSLVFPAKDKQENPNVVNTSDTADVVTVGVSPRGSEAQSERGAGSVTPARAQAPPPATPSGSPEESADQFLSPESSPASVPPQSRPIRTCNLHKNPKYRF</sequence>
<dbReference type="SUPFAM" id="SSF56672">
    <property type="entry name" value="DNA/RNA polymerases"/>
    <property type="match status" value="1"/>
</dbReference>
<evidence type="ECO:0000313" key="11">
    <source>
        <dbReference type="EMBL" id="KAG7305075.1"/>
    </source>
</evidence>
<dbReference type="Pfam" id="PF00665">
    <property type="entry name" value="rve"/>
    <property type="match status" value="1"/>
</dbReference>
<dbReference type="Gene3D" id="1.10.340.70">
    <property type="match status" value="1"/>
</dbReference>
<dbReference type="InterPro" id="IPR050951">
    <property type="entry name" value="Retrovirus_Pol_polyprotein"/>
</dbReference>
<name>A0ABQ7QJ43_PLUXY</name>
<keyword evidence="6" id="KW-0378">Hydrolase</keyword>
<dbReference type="InterPro" id="IPR000477">
    <property type="entry name" value="RT_dom"/>
</dbReference>
<dbReference type="Pfam" id="PF17917">
    <property type="entry name" value="RT_RNaseH"/>
    <property type="match status" value="1"/>
</dbReference>